<dbReference type="EMBL" id="UINC01036201">
    <property type="protein sequence ID" value="SVB29804.1"/>
    <property type="molecule type" value="Genomic_DNA"/>
</dbReference>
<name>A0A382CVG0_9ZZZZ</name>
<protein>
    <submittedName>
        <fullName evidence="1">Uncharacterized protein</fullName>
    </submittedName>
</protein>
<reference evidence="1" key="1">
    <citation type="submission" date="2018-05" db="EMBL/GenBank/DDBJ databases">
        <authorList>
            <person name="Lanie J.A."/>
            <person name="Ng W.-L."/>
            <person name="Kazmierczak K.M."/>
            <person name="Andrzejewski T.M."/>
            <person name="Davidsen T.M."/>
            <person name="Wayne K.J."/>
            <person name="Tettelin H."/>
            <person name="Glass J.I."/>
            <person name="Rusch D."/>
            <person name="Podicherti R."/>
            <person name="Tsui H.-C.T."/>
            <person name="Winkler M.E."/>
        </authorList>
    </citation>
    <scope>NUCLEOTIDE SEQUENCE</scope>
</reference>
<accession>A0A382CVG0</accession>
<sequence>MDKIAITPDDQKIYCISCNYKETKPKEAKNLSKKNTSLN</sequence>
<dbReference type="AlphaFoldDB" id="A0A382CVG0"/>
<gene>
    <name evidence="1" type="ORF">METZ01_LOCUS182658</name>
</gene>
<evidence type="ECO:0000313" key="1">
    <source>
        <dbReference type="EMBL" id="SVB29804.1"/>
    </source>
</evidence>
<organism evidence="1">
    <name type="scientific">marine metagenome</name>
    <dbReference type="NCBI Taxonomy" id="408172"/>
    <lineage>
        <taxon>unclassified sequences</taxon>
        <taxon>metagenomes</taxon>
        <taxon>ecological metagenomes</taxon>
    </lineage>
</organism>
<proteinExistence type="predicted"/>